<name>A0A7S2RLE9_9STRA</name>
<accession>A0A7S2RLE9</accession>
<feature type="compositionally biased region" description="Low complexity" evidence="1">
    <location>
        <begin position="95"/>
        <end position="153"/>
    </location>
</feature>
<feature type="compositionally biased region" description="Basic and acidic residues" evidence="1">
    <location>
        <begin position="11"/>
        <end position="24"/>
    </location>
</feature>
<feature type="region of interest" description="Disordered" evidence="1">
    <location>
        <begin position="376"/>
        <end position="436"/>
    </location>
</feature>
<gene>
    <name evidence="2" type="ORF">QSP1433_LOCUS4728</name>
</gene>
<reference evidence="2" key="1">
    <citation type="submission" date="2021-01" db="EMBL/GenBank/DDBJ databases">
        <authorList>
            <person name="Corre E."/>
            <person name="Pelletier E."/>
            <person name="Niang G."/>
            <person name="Scheremetjew M."/>
            <person name="Finn R."/>
            <person name="Kale V."/>
            <person name="Holt S."/>
            <person name="Cochrane G."/>
            <person name="Meng A."/>
            <person name="Brown T."/>
            <person name="Cohen L."/>
        </authorList>
    </citation>
    <scope>NUCLEOTIDE SEQUENCE</scope>
    <source>
        <strain evidence="2">NY070348D</strain>
    </source>
</reference>
<sequence length="747" mass="83619">MVDDETSLQVEMDHENHHEQREKSTPLNGQKCILFTANVDEEQVTLTYNEVQALLKQRSTNNVSATTRRTKGSRTKGSRKARKSKKRKGRRKATITDSSDSDVSASEASTSGTTSDSSISESSTVAESSNSDDSSSDNDNSSSSSEDSLSQSTKAQRHSLTKLLRKLKTPKADNWSKISSRIALAVKYLMNQSLMDNYENLLTMFREQLLAYNISRPLLDRLVKCPSSSPKWLGNCVRQVVREWIHKADQKIRVDLLEIAFPPRSEEHNGFTILKRIRSWAKAMSQHQSVAIARAYNSFKPFEGETYSNMYLRFQTLCLKRHSKSHRRDKENTELFLAILCDFRPNAYKHIATMGNKTKSKLTMAKLRLVMIDLDQSEGRTGQKQRQPRAFTAQGATPSPLHKLPKPPNGRAQGGSQGGRSKTKSETSAKCTKCGRGHSNRNCTLSVDFECHKCKAHEATGNRRHMPHLCMRYPTNPTQPKDANAKKKQKKVSFDRADAEAHNCEDQEEESTLLDQDEHFMFLGCTNSGLQPKTVHLTTRAGTIAHQTIIDTGANISATYKRELFASYEAYDKPRIIKGLGQASSLGSGTINLLIRDSQQHVHQFHIEGVELIPELHSTRKTLLCPTSVFSLHLRIITGLDKHYLEAVDGAVTFPLHFTSQRLLAIPSVEPMVHFGLADRKQPAVDFESWHARLGHQSTRVLKRYSTANDGVPYIPSGAQVDNCIGCIKGKLNKRSIKSTGGNPFPT</sequence>
<dbReference type="AlphaFoldDB" id="A0A7S2RLE9"/>
<feature type="region of interest" description="Disordered" evidence="1">
    <location>
        <begin position="59"/>
        <end position="157"/>
    </location>
</feature>
<dbReference type="EMBL" id="HBHK01007699">
    <property type="protein sequence ID" value="CAD9674526.1"/>
    <property type="molecule type" value="Transcribed_RNA"/>
</dbReference>
<protein>
    <submittedName>
        <fullName evidence="2">Uncharacterized protein</fullName>
    </submittedName>
</protein>
<evidence type="ECO:0000256" key="1">
    <source>
        <dbReference type="SAM" id="MobiDB-lite"/>
    </source>
</evidence>
<evidence type="ECO:0000313" key="2">
    <source>
        <dbReference type="EMBL" id="CAD9674526.1"/>
    </source>
</evidence>
<organism evidence="2">
    <name type="scientific">Mucochytrium quahogii</name>
    <dbReference type="NCBI Taxonomy" id="96639"/>
    <lineage>
        <taxon>Eukaryota</taxon>
        <taxon>Sar</taxon>
        <taxon>Stramenopiles</taxon>
        <taxon>Bigyra</taxon>
        <taxon>Labyrinthulomycetes</taxon>
        <taxon>Thraustochytrida</taxon>
        <taxon>Thraustochytriidae</taxon>
        <taxon>Mucochytrium</taxon>
    </lineage>
</organism>
<feature type="compositionally biased region" description="Basic residues" evidence="1">
    <location>
        <begin position="68"/>
        <end position="93"/>
    </location>
</feature>
<feature type="region of interest" description="Disordered" evidence="1">
    <location>
        <begin position="1"/>
        <end position="25"/>
    </location>
</feature>
<proteinExistence type="predicted"/>